<gene>
    <name evidence="3" type="ORF">SMN809_LOCUS83235</name>
</gene>
<evidence type="ECO:0000259" key="2">
    <source>
        <dbReference type="Pfam" id="PF00207"/>
    </source>
</evidence>
<dbReference type="Pfam" id="PF00207">
    <property type="entry name" value="A2M"/>
    <property type="match status" value="1"/>
</dbReference>
<feature type="non-terminal residue" evidence="3">
    <location>
        <position position="146"/>
    </location>
</feature>
<dbReference type="InterPro" id="IPR051802">
    <property type="entry name" value="YfhM-like"/>
</dbReference>
<feature type="non-terminal residue" evidence="3">
    <location>
        <position position="1"/>
    </location>
</feature>
<protein>
    <recommendedName>
        <fullName evidence="2">Alpha-2-macroglobulin domain-containing protein</fullName>
    </recommendedName>
</protein>
<evidence type="ECO:0000256" key="1">
    <source>
        <dbReference type="SAM" id="MobiDB-lite"/>
    </source>
</evidence>
<dbReference type="GO" id="GO:0004866">
    <property type="term" value="F:endopeptidase inhibitor activity"/>
    <property type="evidence" value="ECO:0007669"/>
    <property type="project" value="InterPro"/>
</dbReference>
<feature type="region of interest" description="Disordered" evidence="1">
    <location>
        <begin position="62"/>
        <end position="83"/>
    </location>
</feature>
<dbReference type="Proteomes" id="UP000676336">
    <property type="component" value="Unassembled WGS sequence"/>
</dbReference>
<feature type="domain" description="Alpha-2-macroglobulin" evidence="2">
    <location>
        <begin position="86"/>
        <end position="144"/>
    </location>
</feature>
<evidence type="ECO:0000313" key="4">
    <source>
        <dbReference type="Proteomes" id="UP000676336"/>
    </source>
</evidence>
<dbReference type="EMBL" id="CAJOBI010354701">
    <property type="protein sequence ID" value="CAF5223258.1"/>
    <property type="molecule type" value="Genomic_DNA"/>
</dbReference>
<dbReference type="PANTHER" id="PTHR40094:SF1">
    <property type="entry name" value="UBIQUITIN DOMAIN-CONTAINING PROTEIN"/>
    <property type="match status" value="1"/>
</dbReference>
<evidence type="ECO:0000313" key="3">
    <source>
        <dbReference type="EMBL" id="CAF5223258.1"/>
    </source>
</evidence>
<name>A0A8S3JWR0_9BILA</name>
<sequence length="146" mass="16352">EVCLIVVDEAILSLTGHKLESPLSEFYPNRSENIRHHQSRERCLLSNAQDIEQLKKKIQERLTLDDSEGGGGGGGGGGGDDRSHHNLTRYRVWALATNDKQYGFGEMSFTVQLPIMIRPSLPRFLNYGDTAHFSVILQNQTDQSLL</sequence>
<comment type="caution">
    <text evidence="3">The sequence shown here is derived from an EMBL/GenBank/DDBJ whole genome shotgun (WGS) entry which is preliminary data.</text>
</comment>
<reference evidence="3" key="1">
    <citation type="submission" date="2021-02" db="EMBL/GenBank/DDBJ databases">
        <authorList>
            <person name="Nowell W R."/>
        </authorList>
    </citation>
    <scope>NUCLEOTIDE SEQUENCE</scope>
</reference>
<proteinExistence type="predicted"/>
<accession>A0A8S3JWR0</accession>
<dbReference type="PANTHER" id="PTHR40094">
    <property type="entry name" value="ALPHA-2-MACROGLOBULIN HOMOLOG"/>
    <property type="match status" value="1"/>
</dbReference>
<organism evidence="3 4">
    <name type="scientific">Rotaria magnacalcarata</name>
    <dbReference type="NCBI Taxonomy" id="392030"/>
    <lineage>
        <taxon>Eukaryota</taxon>
        <taxon>Metazoa</taxon>
        <taxon>Spiralia</taxon>
        <taxon>Gnathifera</taxon>
        <taxon>Rotifera</taxon>
        <taxon>Eurotatoria</taxon>
        <taxon>Bdelloidea</taxon>
        <taxon>Philodinida</taxon>
        <taxon>Philodinidae</taxon>
        <taxon>Rotaria</taxon>
    </lineage>
</organism>
<feature type="compositionally biased region" description="Gly residues" evidence="1">
    <location>
        <begin position="69"/>
        <end position="78"/>
    </location>
</feature>
<dbReference type="InterPro" id="IPR001599">
    <property type="entry name" value="Macroglobln_a2"/>
</dbReference>
<dbReference type="AlphaFoldDB" id="A0A8S3JWR0"/>